<sequence length="123" mass="13208">MQTGPPCLTPKTPTVKDTCPHPARETALAQAGHGRLTITPPHKHNTHLPPHLQTRHRPCQSSVPPNVLCLAEEIMNHQTCDGKAATTTTPPFVPQAHQAVGASPPVASTDVFFCPWIAIRPPV</sequence>
<proteinExistence type="predicted"/>
<accession>A0A8K0SQ90</accession>
<feature type="region of interest" description="Disordered" evidence="1">
    <location>
        <begin position="1"/>
        <end position="20"/>
    </location>
</feature>
<gene>
    <name evidence="2" type="ORF">B0I35DRAFT_50527</name>
</gene>
<reference evidence="2" key="1">
    <citation type="journal article" date="2021" name="Nat. Commun.">
        <title>Genetic determinants of endophytism in the Arabidopsis root mycobiome.</title>
        <authorList>
            <person name="Mesny F."/>
            <person name="Miyauchi S."/>
            <person name="Thiergart T."/>
            <person name="Pickel B."/>
            <person name="Atanasova L."/>
            <person name="Karlsson M."/>
            <person name="Huettel B."/>
            <person name="Barry K.W."/>
            <person name="Haridas S."/>
            <person name="Chen C."/>
            <person name="Bauer D."/>
            <person name="Andreopoulos W."/>
            <person name="Pangilinan J."/>
            <person name="LaButti K."/>
            <person name="Riley R."/>
            <person name="Lipzen A."/>
            <person name="Clum A."/>
            <person name="Drula E."/>
            <person name="Henrissat B."/>
            <person name="Kohler A."/>
            <person name="Grigoriev I.V."/>
            <person name="Martin F.M."/>
            <person name="Hacquard S."/>
        </authorList>
    </citation>
    <scope>NUCLEOTIDE SEQUENCE</scope>
    <source>
        <strain evidence="2">MPI-CAGE-CH-0235</strain>
    </source>
</reference>
<comment type="caution">
    <text evidence="2">The sequence shown here is derived from an EMBL/GenBank/DDBJ whole genome shotgun (WGS) entry which is preliminary data.</text>
</comment>
<dbReference type="AlphaFoldDB" id="A0A8K0SQ90"/>
<organism evidence="2 3">
    <name type="scientific">Stachybotrys elegans</name>
    <dbReference type="NCBI Taxonomy" id="80388"/>
    <lineage>
        <taxon>Eukaryota</taxon>
        <taxon>Fungi</taxon>
        <taxon>Dikarya</taxon>
        <taxon>Ascomycota</taxon>
        <taxon>Pezizomycotina</taxon>
        <taxon>Sordariomycetes</taxon>
        <taxon>Hypocreomycetidae</taxon>
        <taxon>Hypocreales</taxon>
        <taxon>Stachybotryaceae</taxon>
        <taxon>Stachybotrys</taxon>
    </lineage>
</organism>
<evidence type="ECO:0000313" key="2">
    <source>
        <dbReference type="EMBL" id="KAH7312230.1"/>
    </source>
</evidence>
<evidence type="ECO:0000313" key="3">
    <source>
        <dbReference type="Proteomes" id="UP000813444"/>
    </source>
</evidence>
<dbReference type="Proteomes" id="UP000813444">
    <property type="component" value="Unassembled WGS sequence"/>
</dbReference>
<protein>
    <submittedName>
        <fullName evidence="2">Uncharacterized protein</fullName>
    </submittedName>
</protein>
<name>A0A8K0SQ90_9HYPO</name>
<dbReference type="EMBL" id="JAGPNK010000010">
    <property type="protein sequence ID" value="KAH7312230.1"/>
    <property type="molecule type" value="Genomic_DNA"/>
</dbReference>
<evidence type="ECO:0000256" key="1">
    <source>
        <dbReference type="SAM" id="MobiDB-lite"/>
    </source>
</evidence>
<feature type="region of interest" description="Disordered" evidence="1">
    <location>
        <begin position="30"/>
        <end position="59"/>
    </location>
</feature>
<keyword evidence="3" id="KW-1185">Reference proteome</keyword>